<dbReference type="GO" id="GO:0005739">
    <property type="term" value="C:mitochondrion"/>
    <property type="evidence" value="ECO:0007669"/>
    <property type="project" value="TreeGrafter"/>
</dbReference>
<dbReference type="InterPro" id="IPR002204">
    <property type="entry name" value="3-OH-isobutyrate_DH-rel_CS"/>
</dbReference>
<dbReference type="InterPro" id="IPR006115">
    <property type="entry name" value="6PGDH_NADP-bd"/>
</dbReference>
<evidence type="ECO:0000313" key="13">
    <source>
        <dbReference type="Proteomes" id="UP001201812"/>
    </source>
</evidence>
<comment type="catalytic activity">
    <reaction evidence="7 9">
        <text>3-hydroxy-2-methylpropanoate + NAD(+) = 2-methyl-3-oxopropanoate + NADH + H(+)</text>
        <dbReference type="Rhea" id="RHEA:17681"/>
        <dbReference type="ChEBI" id="CHEBI:11805"/>
        <dbReference type="ChEBI" id="CHEBI:15378"/>
        <dbReference type="ChEBI" id="CHEBI:57540"/>
        <dbReference type="ChEBI" id="CHEBI:57700"/>
        <dbReference type="ChEBI" id="CHEBI:57945"/>
        <dbReference type="EC" id="1.1.1.31"/>
    </reaction>
</comment>
<proteinExistence type="inferred from homology"/>
<name>A0AAD4R891_9BILA</name>
<dbReference type="InterPro" id="IPR008927">
    <property type="entry name" value="6-PGluconate_DH-like_C_sf"/>
</dbReference>
<comment type="pathway">
    <text evidence="1 9">Amino-acid degradation; L-valine degradation.</text>
</comment>
<feature type="domain" description="3-hydroxyisobutyrate dehydrogenase-like NAD-binding" evidence="11">
    <location>
        <begin position="165"/>
        <end position="292"/>
    </location>
</feature>
<evidence type="ECO:0000256" key="6">
    <source>
        <dbReference type="ARBA" id="ARBA00023027"/>
    </source>
</evidence>
<dbReference type="GO" id="GO:0008442">
    <property type="term" value="F:3-hydroxyisobutyrate dehydrogenase activity"/>
    <property type="evidence" value="ECO:0007669"/>
    <property type="project" value="UniProtKB-EC"/>
</dbReference>
<dbReference type="PANTHER" id="PTHR22981">
    <property type="entry name" value="3-HYDROXYISOBUTYRATE DEHYDROGENASE-RELATED"/>
    <property type="match status" value="1"/>
</dbReference>
<evidence type="ECO:0000256" key="8">
    <source>
        <dbReference type="PIRSR" id="PIRSR000103-1"/>
    </source>
</evidence>
<comment type="similarity">
    <text evidence="2">Belongs to the HIBADH-related family. 3-hydroxyisobutyrate dehydrogenase subfamily.</text>
</comment>
<dbReference type="GO" id="GO:0006574">
    <property type="term" value="P:L-valine catabolic process"/>
    <property type="evidence" value="ECO:0007669"/>
    <property type="project" value="TreeGrafter"/>
</dbReference>
<keyword evidence="6 9" id="KW-0520">NAD</keyword>
<dbReference type="GO" id="GO:0051287">
    <property type="term" value="F:NAD binding"/>
    <property type="evidence" value="ECO:0007669"/>
    <property type="project" value="InterPro"/>
</dbReference>
<dbReference type="Pfam" id="PF14833">
    <property type="entry name" value="NAD_binding_11"/>
    <property type="match status" value="1"/>
</dbReference>
<protein>
    <recommendedName>
        <fullName evidence="3 9">3-hydroxyisobutyrate dehydrogenase</fullName>
        <shortName evidence="9">HIBADH</shortName>
        <ecNumber evidence="3 9">1.1.1.31</ecNumber>
    </recommendedName>
</protein>
<evidence type="ECO:0000256" key="2">
    <source>
        <dbReference type="ARBA" id="ARBA00006013"/>
    </source>
</evidence>
<comment type="caution">
    <text evidence="12">The sequence shown here is derived from an EMBL/GenBank/DDBJ whole genome shotgun (WGS) entry which is preliminary data.</text>
</comment>
<evidence type="ECO:0000313" key="12">
    <source>
        <dbReference type="EMBL" id="KAI1729394.1"/>
    </source>
</evidence>
<dbReference type="EC" id="1.1.1.31" evidence="3 9"/>
<dbReference type="InterPro" id="IPR036291">
    <property type="entry name" value="NAD(P)-bd_dom_sf"/>
</dbReference>
<dbReference type="Gene3D" id="1.10.1040.10">
    <property type="entry name" value="N-(1-d-carboxylethyl)-l-norvaline Dehydrogenase, domain 2"/>
    <property type="match status" value="1"/>
</dbReference>
<evidence type="ECO:0000256" key="1">
    <source>
        <dbReference type="ARBA" id="ARBA00005109"/>
    </source>
</evidence>
<feature type="active site" evidence="8">
    <location>
        <position position="171"/>
    </location>
</feature>
<dbReference type="AlphaFoldDB" id="A0AAD4R891"/>
<dbReference type="SUPFAM" id="SSF51735">
    <property type="entry name" value="NAD(P)-binding Rossmann-fold domains"/>
    <property type="match status" value="1"/>
</dbReference>
<dbReference type="NCBIfam" id="TIGR01692">
    <property type="entry name" value="HIBADH"/>
    <property type="match status" value="1"/>
</dbReference>
<gene>
    <name evidence="12" type="ORF">DdX_01634</name>
</gene>
<evidence type="ECO:0000256" key="4">
    <source>
        <dbReference type="ARBA" id="ARBA00022456"/>
    </source>
</evidence>
<dbReference type="GO" id="GO:0050661">
    <property type="term" value="F:NADP binding"/>
    <property type="evidence" value="ECO:0007669"/>
    <property type="project" value="InterPro"/>
</dbReference>
<evidence type="ECO:0000256" key="9">
    <source>
        <dbReference type="RuleBase" id="RU910714"/>
    </source>
</evidence>
<evidence type="ECO:0000256" key="5">
    <source>
        <dbReference type="ARBA" id="ARBA00023002"/>
    </source>
</evidence>
<keyword evidence="4 9" id="KW-0101">Branched-chain amino acid catabolism</keyword>
<dbReference type="InterPro" id="IPR015815">
    <property type="entry name" value="HIBADH-related"/>
</dbReference>
<dbReference type="PANTHER" id="PTHR22981:SF7">
    <property type="entry name" value="3-HYDROXYISOBUTYRATE DEHYDROGENASE, MITOCHONDRIAL"/>
    <property type="match status" value="1"/>
</dbReference>
<dbReference type="PROSITE" id="PS00895">
    <property type="entry name" value="3_HYDROXYISOBUT_DH"/>
    <property type="match status" value="1"/>
</dbReference>
<sequence length="297" mass="31845">MGRVGFIGLGCMGHHMARNLVKRGVNLVVFDANNAALKPFESDAVIAKNPAELASQCSEIITMLPNGSDVYSVFTQKNGIIEGLQPDALCMDNSTIEQTVSVKIADLVARKQAHFVDAPVSGGIGGAEKATLTFMIGGDKQSFLRANNLCNHMGKNVIHCGDKVGNGLAAKICNNMLVGVHMIAVAEAMNLGVKMGLNPKTLASIINTSSGRCWSSDTYNPVPGVMENVPCCNDYEGGFRCALMYKDLALAKNASKEAGSPTPMGEAAHKLYENLSLNPEYKDKDFGVIYKYFQKMK</sequence>
<dbReference type="SUPFAM" id="SSF48179">
    <property type="entry name" value="6-phosphogluconate dehydrogenase C-terminal domain-like"/>
    <property type="match status" value="1"/>
</dbReference>
<evidence type="ECO:0000256" key="3">
    <source>
        <dbReference type="ARBA" id="ARBA00012991"/>
    </source>
</evidence>
<reference evidence="12" key="1">
    <citation type="submission" date="2022-01" db="EMBL/GenBank/DDBJ databases">
        <title>Genome Sequence Resource for Two Populations of Ditylenchus destructor, the Migratory Endoparasitic Phytonematode.</title>
        <authorList>
            <person name="Zhang H."/>
            <person name="Lin R."/>
            <person name="Xie B."/>
        </authorList>
    </citation>
    <scope>NUCLEOTIDE SEQUENCE</scope>
    <source>
        <strain evidence="12">BazhouSP</strain>
    </source>
</reference>
<dbReference type="Pfam" id="PF03446">
    <property type="entry name" value="NAD_binding_2"/>
    <property type="match status" value="1"/>
</dbReference>
<dbReference type="EMBL" id="JAKKPZ010000001">
    <property type="protein sequence ID" value="KAI1729394.1"/>
    <property type="molecule type" value="Genomic_DNA"/>
</dbReference>
<evidence type="ECO:0000259" key="11">
    <source>
        <dbReference type="Pfam" id="PF14833"/>
    </source>
</evidence>
<accession>A0AAD4R891</accession>
<evidence type="ECO:0000256" key="7">
    <source>
        <dbReference type="ARBA" id="ARBA00049197"/>
    </source>
</evidence>
<dbReference type="InterPro" id="IPR029154">
    <property type="entry name" value="HIBADH-like_NADP-bd"/>
</dbReference>
<dbReference type="InterPro" id="IPR013328">
    <property type="entry name" value="6PGD_dom2"/>
</dbReference>
<keyword evidence="5 9" id="KW-0560">Oxidoreductase</keyword>
<dbReference type="FunFam" id="1.10.1040.10:FF:000006">
    <property type="entry name" value="3-hydroxyisobutyrate dehydrogenase"/>
    <property type="match status" value="1"/>
</dbReference>
<dbReference type="PIRSF" id="PIRSF000103">
    <property type="entry name" value="HIBADH"/>
    <property type="match status" value="1"/>
</dbReference>
<feature type="domain" description="6-phosphogluconate dehydrogenase NADP-binding" evidence="10">
    <location>
        <begin position="3"/>
        <end position="161"/>
    </location>
</feature>
<evidence type="ECO:0000259" key="10">
    <source>
        <dbReference type="Pfam" id="PF03446"/>
    </source>
</evidence>
<dbReference type="Proteomes" id="UP001201812">
    <property type="component" value="Unassembled WGS sequence"/>
</dbReference>
<dbReference type="InterPro" id="IPR011548">
    <property type="entry name" value="HIBADH"/>
</dbReference>
<dbReference type="Gene3D" id="3.40.50.720">
    <property type="entry name" value="NAD(P)-binding Rossmann-like Domain"/>
    <property type="match status" value="1"/>
</dbReference>
<keyword evidence="13" id="KW-1185">Reference proteome</keyword>
<organism evidence="12 13">
    <name type="scientific">Ditylenchus destructor</name>
    <dbReference type="NCBI Taxonomy" id="166010"/>
    <lineage>
        <taxon>Eukaryota</taxon>
        <taxon>Metazoa</taxon>
        <taxon>Ecdysozoa</taxon>
        <taxon>Nematoda</taxon>
        <taxon>Chromadorea</taxon>
        <taxon>Rhabditida</taxon>
        <taxon>Tylenchina</taxon>
        <taxon>Tylenchomorpha</taxon>
        <taxon>Sphaerularioidea</taxon>
        <taxon>Anguinidae</taxon>
        <taxon>Anguininae</taxon>
        <taxon>Ditylenchus</taxon>
    </lineage>
</organism>